<evidence type="ECO:0000313" key="5">
    <source>
        <dbReference type="EMBL" id="ADW73121.1"/>
    </source>
</evidence>
<protein>
    <submittedName>
        <fullName evidence="5">Phage tail tape measure protein, TP901 family</fullName>
    </submittedName>
</protein>
<sequence length="863" mass="91583">MSNLKLQVLLNAVDRASRPFRSVEKASKALSGNIRTTQDTLRKLNAQASQIDGFRKSSAQLAVTRESLKKAKEEASKLSQAFANTASPTAKQTRLMEAAKRAAGELQAKENSLRVSVQRQRTALESSGIATRTLAAEQRRLKASSQEANATLERQRQSLARLSQQQQRQASTKRRFEATQRVGDSLRNNGAVAMGVGSAALYAEGKFISPGITFDKEMSGTQAILGLDKSDKKLAAIRQQARDIGGSTAFSPMDVARTQGVLARSGYNADSILSSTESTVNLSLASGIDIADAADIVTNMQSAFNIPMDQIKRVSDVMTKGFTSSNTNLIELGEAMKYVAPIAQAAGASIEDTTAMLGVLADNGIKGSMAGTGASAMFSRLQAPTGQAPAALKELGITTRDKKGNMLPVQKILTDINASFKKNKLGTAQQAEYLKVIFGEEAMKGAVKLVEAAGNGRLGEKKNALEHSQGSAAAVAKTQTDNLDGDLKNMQSAFEDLQIETFEKQDSSLRKLTQSATDWLGNVGKWVKANPQLTGTIVKSALAVTSLIVGLGVLGVVVGPVVKGLGYIGMALKGVGTALLWMGRAAMANPLLAVVALIAMAAIYIWANWSTLAPKFKKMWDAIAAWTTEAWTTMTDWLSNTWNSIVASVQGLSEKFAAVWTAIKDGAKAGFNAYIHFLTSFGQKIFDVVKSLPGKFKDAGSSMITALMDGIAEKWQALKDKLSSMTDFLPDWMKSGGDKTLSVGVSNGLSKPAGLSSPAQFYGTGGAAYGYAGMFDKGGDIAAGEVGIVGENGAELVRGPVSVTGRRDTAALMRNQAPVAAPTFNVYAAPGQSAKDVAAEAMRLFEDYLRRQRSAARSAMHYG</sequence>
<reference evidence="6" key="1">
    <citation type="submission" date="2011-01" db="EMBL/GenBank/DDBJ databases">
        <title>Complete sequence of chromosome of Rahnella sp. Y9602.</title>
        <authorList>
            <consortium name="US DOE Joint Genome Institute"/>
            <person name="Lucas S."/>
            <person name="Copeland A."/>
            <person name="Lapidus A."/>
            <person name="Cheng J.-F."/>
            <person name="Goodwin L."/>
            <person name="Pitluck S."/>
            <person name="Lu M."/>
            <person name="Detter J.C."/>
            <person name="Han C."/>
            <person name="Tapia R."/>
            <person name="Land M."/>
            <person name="Hauser L."/>
            <person name="Kyrpides N."/>
            <person name="Ivanova N."/>
            <person name="Ovchinnikova G."/>
            <person name="Pagani I."/>
            <person name="Sobecky P.A."/>
            <person name="Martinez R.J."/>
            <person name="Woyke T."/>
        </authorList>
    </citation>
    <scope>NUCLEOTIDE SEQUENCE [LARGE SCALE GENOMIC DNA]</scope>
    <source>
        <strain evidence="6">Y9602</strain>
    </source>
</reference>
<dbReference type="InterPro" id="IPR010090">
    <property type="entry name" value="Phage_tape_meas"/>
</dbReference>
<keyword evidence="1" id="KW-1188">Viral release from host cell</keyword>
<reference evidence="5 6" key="2">
    <citation type="journal article" date="2012" name="J. Bacteriol.">
        <title>Complete Genome Sequence of Rahnella sp. Strain Y9602, a Gammaproteobacterium Isolate from Metal- and Radionuclide-Contaminated Soil.</title>
        <authorList>
            <person name="Martinez R.J."/>
            <person name="Bruce D."/>
            <person name="Detter C."/>
            <person name="Goodwin L.A."/>
            <person name="Han J."/>
            <person name="Han C.S."/>
            <person name="Held B."/>
            <person name="Land M.L."/>
            <person name="Mikhailova N."/>
            <person name="Nolan M."/>
            <person name="Pennacchio L."/>
            <person name="Pitluck S."/>
            <person name="Tapia R."/>
            <person name="Woyke T."/>
            <person name="Sobecky P.A."/>
        </authorList>
    </citation>
    <scope>NUCLEOTIDE SEQUENCE [LARGE SCALE GENOMIC DNA]</scope>
    <source>
        <strain evidence="5 6">Y9602</strain>
    </source>
</reference>
<dbReference type="HOGENOM" id="CLU_006757_2_0_6"/>
<keyword evidence="3" id="KW-1133">Transmembrane helix</keyword>
<keyword evidence="2" id="KW-0175">Coiled coil</keyword>
<dbReference type="KEGG" id="rah:Rahaq_1499"/>
<evidence type="ECO:0000256" key="1">
    <source>
        <dbReference type="ARBA" id="ARBA00022612"/>
    </source>
</evidence>
<feature type="domain" description="Phage tail tape measure protein" evidence="4">
    <location>
        <begin position="238"/>
        <end position="439"/>
    </location>
</feature>
<dbReference type="NCBIfam" id="TIGR01760">
    <property type="entry name" value="tape_meas_TP901"/>
    <property type="match status" value="1"/>
</dbReference>
<dbReference type="AlphaFoldDB" id="A0A0H3F7C7"/>
<organism evidence="5 6">
    <name type="scientific">Rahnella sp. (strain Y9602)</name>
    <dbReference type="NCBI Taxonomy" id="2703885"/>
    <lineage>
        <taxon>Bacteria</taxon>
        <taxon>Pseudomonadati</taxon>
        <taxon>Pseudomonadota</taxon>
        <taxon>Gammaproteobacteria</taxon>
        <taxon>Enterobacterales</taxon>
        <taxon>Yersiniaceae</taxon>
        <taxon>Rahnella</taxon>
    </lineage>
</organism>
<keyword evidence="3" id="KW-0472">Membrane</keyword>
<gene>
    <name evidence="5" type="ordered locus">Rahaq_1499</name>
</gene>
<accession>A0A0H3F7C7</accession>
<evidence type="ECO:0000256" key="3">
    <source>
        <dbReference type="SAM" id="Phobius"/>
    </source>
</evidence>
<dbReference type="PANTHER" id="PTHR37813:SF1">
    <property type="entry name" value="FELS-2 PROPHAGE PROTEIN"/>
    <property type="match status" value="1"/>
</dbReference>
<evidence type="ECO:0000313" key="6">
    <source>
        <dbReference type="Proteomes" id="UP000007257"/>
    </source>
</evidence>
<evidence type="ECO:0000256" key="2">
    <source>
        <dbReference type="SAM" id="Coils"/>
    </source>
</evidence>
<proteinExistence type="predicted"/>
<dbReference type="Pfam" id="PF10145">
    <property type="entry name" value="PhageMin_Tail"/>
    <property type="match status" value="1"/>
</dbReference>
<dbReference type="RefSeq" id="WP_013574823.1">
    <property type="nucleotide sequence ID" value="NC_015061.1"/>
</dbReference>
<dbReference type="EMBL" id="CP002505">
    <property type="protein sequence ID" value="ADW73121.1"/>
    <property type="molecule type" value="Genomic_DNA"/>
</dbReference>
<name>A0A0H3F7C7_RAHSY</name>
<evidence type="ECO:0000259" key="4">
    <source>
        <dbReference type="Pfam" id="PF10145"/>
    </source>
</evidence>
<dbReference type="Proteomes" id="UP000007257">
    <property type="component" value="Chromosome"/>
</dbReference>
<keyword evidence="3" id="KW-0812">Transmembrane</keyword>
<feature type="transmembrane region" description="Helical" evidence="3">
    <location>
        <begin position="588"/>
        <end position="609"/>
    </location>
</feature>
<dbReference type="PANTHER" id="PTHR37813">
    <property type="entry name" value="FELS-2 PROPHAGE PROTEIN"/>
    <property type="match status" value="1"/>
</dbReference>
<feature type="coiled-coil region" evidence="2">
    <location>
        <begin position="135"/>
        <end position="169"/>
    </location>
</feature>
<dbReference type="eggNOG" id="COG5283">
    <property type="taxonomic scope" value="Bacteria"/>
</dbReference>